<dbReference type="EMBL" id="FWZX01000048">
    <property type="protein sequence ID" value="SMF82951.1"/>
    <property type="molecule type" value="Genomic_DNA"/>
</dbReference>
<dbReference type="Proteomes" id="UP000192917">
    <property type="component" value="Unassembled WGS sequence"/>
</dbReference>
<dbReference type="AlphaFoldDB" id="A0A1Y6CQ78"/>
<keyword evidence="2" id="KW-1185">Reference proteome</keyword>
<dbReference type="RefSeq" id="WP_143596420.1">
    <property type="nucleotide sequence ID" value="NZ_FWZX01000048.1"/>
</dbReference>
<protein>
    <submittedName>
        <fullName evidence="1">Uncharacterized protein</fullName>
    </submittedName>
</protein>
<dbReference type="STRING" id="560819.SAMN05428998_14825"/>
<sequence length="208" mass="23303">MARRTRQPTQLDIEREAAIGSAREAAAEIGHELVPCPVGPDDGERLRFRCRLCGRHFWLTKATWKRSGLAFSEACAVRPIIERHKRDCRVGSDVPGSRWSGYWNPETGDVDLLILHAGPWRRYWHIVGGPHPNGVYIPGRFYKLLCHYIGLDQVDFAASDSVAELVQLAEDWEDALAHELAKPRIVLPAPLPVDPNADLPLFAEVAGR</sequence>
<proteinExistence type="predicted"/>
<reference evidence="1 2" key="1">
    <citation type="submission" date="2017-04" db="EMBL/GenBank/DDBJ databases">
        <authorList>
            <person name="Afonso C.L."/>
            <person name="Miller P.J."/>
            <person name="Scott M.A."/>
            <person name="Spackman E."/>
            <person name="Goraichik I."/>
            <person name="Dimitrov K.M."/>
            <person name="Suarez D.L."/>
            <person name="Swayne D.E."/>
        </authorList>
    </citation>
    <scope>NUCLEOTIDE SEQUENCE [LARGE SCALE GENOMIC DNA]</scope>
    <source>
        <strain evidence="1 2">USBA 355</strain>
    </source>
</reference>
<evidence type="ECO:0000313" key="2">
    <source>
        <dbReference type="Proteomes" id="UP000192917"/>
    </source>
</evidence>
<gene>
    <name evidence="1" type="ORF">SAMN05428998_14825</name>
</gene>
<name>A0A1Y6CQ78_9PROT</name>
<accession>A0A1Y6CQ78</accession>
<evidence type="ECO:0000313" key="1">
    <source>
        <dbReference type="EMBL" id="SMF82951.1"/>
    </source>
</evidence>
<organism evidence="1 2">
    <name type="scientific">Tistlia consotensis USBA 355</name>
    <dbReference type="NCBI Taxonomy" id="560819"/>
    <lineage>
        <taxon>Bacteria</taxon>
        <taxon>Pseudomonadati</taxon>
        <taxon>Pseudomonadota</taxon>
        <taxon>Alphaproteobacteria</taxon>
        <taxon>Rhodospirillales</taxon>
        <taxon>Rhodovibrionaceae</taxon>
        <taxon>Tistlia</taxon>
    </lineage>
</organism>